<reference evidence="1" key="1">
    <citation type="journal article" date="2021" name="Environ. Microbiol.">
        <title>New insights into the diversity and evolution of the archaeal mobilome from three complete genomes of Saccharolobus shibatae.</title>
        <authorList>
            <person name="Medvedeva S."/>
            <person name="Brandt D."/>
            <person name="Cvirkaite-Krupovic V."/>
            <person name="Liu Y."/>
            <person name="Severinov K."/>
            <person name="Ishino S."/>
            <person name="Ishino Y."/>
            <person name="Prangishvili D."/>
            <person name="Kalinowski J."/>
            <person name="Krupovic M."/>
        </authorList>
    </citation>
    <scope>NUCLEOTIDE SEQUENCE</scope>
    <source>
        <strain evidence="1">B12</strain>
    </source>
</reference>
<evidence type="ECO:0000313" key="1">
    <source>
        <dbReference type="EMBL" id="QXJ28789.1"/>
    </source>
</evidence>
<dbReference type="RefSeq" id="WP_218265834.1">
    <property type="nucleotide sequence ID" value="NZ_CP077717.1"/>
</dbReference>
<name>A0A8F5BNW7_SACSH</name>
<dbReference type="EMBL" id="CP077717">
    <property type="protein sequence ID" value="QXJ28789.1"/>
    <property type="molecule type" value="Genomic_DNA"/>
</dbReference>
<dbReference type="AlphaFoldDB" id="A0A8F5BNW7"/>
<dbReference type="OrthoDB" id="43440at2157"/>
<dbReference type="GeneID" id="65563216"/>
<accession>A0A8F5BNW7</accession>
<evidence type="ECO:0000313" key="2">
    <source>
        <dbReference type="Proteomes" id="UP000694018"/>
    </source>
</evidence>
<proteinExistence type="predicted"/>
<protein>
    <submittedName>
        <fullName evidence="1">Uncharacterized protein</fullName>
    </submittedName>
</protein>
<sequence length="170" mass="19834">MRFPSNTIEYQLYKIASFRVNYKAKFENINYTKHNDFYYSISEIVNDILGIKEINIGVTLENSIREFINAEPAYRVCKDNICGRPDFIKDYIPGEIKSFAREVDPTFEKKGILQAALYAWLYGTRRASFVSAIYDIDSNDADYAIVKRIDFYNVIITKISIKKYLRMVVA</sequence>
<dbReference type="Proteomes" id="UP000694018">
    <property type="component" value="Chromosome"/>
</dbReference>
<gene>
    <name evidence="1" type="ORF">J5U23_01658</name>
</gene>
<organism evidence="1 2">
    <name type="scientific">Saccharolobus shibatae (strain ATCC 51178 / DSM 5389 / JCM 8931 / NBRC 15437 / B12)</name>
    <name type="common">Sulfolobus shibatae</name>
    <dbReference type="NCBI Taxonomy" id="523848"/>
    <lineage>
        <taxon>Archaea</taxon>
        <taxon>Thermoproteota</taxon>
        <taxon>Thermoprotei</taxon>
        <taxon>Sulfolobales</taxon>
        <taxon>Sulfolobaceae</taxon>
        <taxon>Saccharolobus</taxon>
    </lineage>
</organism>
<dbReference type="KEGG" id="sshi:J5U23_01658"/>